<dbReference type="PRINTS" id="PR00469">
    <property type="entry name" value="PNDRDTASEII"/>
</dbReference>
<feature type="binding site" evidence="5">
    <location>
        <position position="50"/>
    </location>
    <ligand>
        <name>FAD</name>
        <dbReference type="ChEBI" id="CHEBI:57692"/>
    </ligand>
</feature>
<dbReference type="EC" id="1.18.1.2" evidence="5"/>
<keyword evidence="4 5" id="KW-0560">Oxidoreductase</keyword>
<comment type="caution">
    <text evidence="5">Lacks conserved residue(s) required for the propagation of feature annotation.</text>
</comment>
<dbReference type="PANTHER" id="PTHR48105">
    <property type="entry name" value="THIOREDOXIN REDUCTASE 1-RELATED-RELATED"/>
    <property type="match status" value="1"/>
</dbReference>
<name>A0A855X3T3_9BACT</name>
<comment type="subunit">
    <text evidence="5">Homodimer.</text>
</comment>
<keyword evidence="6" id="KW-1133">Transmembrane helix</keyword>
<dbReference type="InterPro" id="IPR023753">
    <property type="entry name" value="FAD/NAD-binding_dom"/>
</dbReference>
<dbReference type="Gene3D" id="3.50.50.60">
    <property type="entry name" value="FAD/NAD(P)-binding domain"/>
    <property type="match status" value="2"/>
</dbReference>
<feature type="transmembrane region" description="Helical" evidence="6">
    <location>
        <begin position="6"/>
        <end position="28"/>
    </location>
</feature>
<protein>
    <recommendedName>
        <fullName evidence="5">Ferredoxin--NADP reductase</fullName>
        <shortName evidence="5">FNR</shortName>
        <shortName evidence="5">Fd-NADP(+) reductase</shortName>
        <ecNumber evidence="5">1.18.1.2</ecNumber>
    </recommendedName>
</protein>
<dbReference type="GO" id="GO:0050661">
    <property type="term" value="F:NADP binding"/>
    <property type="evidence" value="ECO:0007669"/>
    <property type="project" value="UniProtKB-UniRule"/>
</dbReference>
<feature type="binding site" evidence="5">
    <location>
        <position position="90"/>
    </location>
    <ligand>
        <name>FAD</name>
        <dbReference type="ChEBI" id="CHEBI:57692"/>
    </ligand>
</feature>
<comment type="similarity">
    <text evidence="5">Belongs to the ferredoxin--NADP reductase type 2 family.</text>
</comment>
<keyword evidence="2 5" id="KW-0274">FAD</keyword>
<evidence type="ECO:0000313" key="9">
    <source>
        <dbReference type="Proteomes" id="UP000250918"/>
    </source>
</evidence>
<organism evidence="8 9">
    <name type="scientific">candidate division GN15 bacterium</name>
    <dbReference type="NCBI Taxonomy" id="2072418"/>
    <lineage>
        <taxon>Bacteria</taxon>
        <taxon>candidate division GN15</taxon>
    </lineage>
</organism>
<feature type="domain" description="FAD/NAD(P)-binding" evidence="7">
    <location>
        <begin position="8"/>
        <end position="298"/>
    </location>
</feature>
<dbReference type="SUPFAM" id="SSF51905">
    <property type="entry name" value="FAD/NAD(P)-binding domain"/>
    <property type="match status" value="1"/>
</dbReference>
<evidence type="ECO:0000256" key="1">
    <source>
        <dbReference type="ARBA" id="ARBA00022630"/>
    </source>
</evidence>
<evidence type="ECO:0000256" key="6">
    <source>
        <dbReference type="SAM" id="Phobius"/>
    </source>
</evidence>
<reference evidence="8 9" key="1">
    <citation type="journal article" date="2018" name="ISME J.">
        <title>A methanotrophic archaeon couples anaerobic oxidation of methane to Fe(III) reduction.</title>
        <authorList>
            <person name="Cai C."/>
            <person name="Leu A.O."/>
            <person name="Xie G.J."/>
            <person name="Guo J."/>
            <person name="Feng Y."/>
            <person name="Zhao J.X."/>
            <person name="Tyson G.W."/>
            <person name="Yuan Z."/>
            <person name="Hu S."/>
        </authorList>
    </citation>
    <scope>NUCLEOTIDE SEQUENCE [LARGE SCALE GENOMIC DNA]</scope>
    <source>
        <strain evidence="8">FeB_12</strain>
    </source>
</reference>
<evidence type="ECO:0000256" key="4">
    <source>
        <dbReference type="ARBA" id="ARBA00023002"/>
    </source>
</evidence>
<sequence length="346" mass="38683">MTTHDGLYDITFIGAGPVALYGMYYAGLRMTRFKAVDMLGEVGGGLMALYPEKYIYDVAGFPKIMAKELTRLLKEQALQYPHTLCLGEKVTELTRGEDGLIHMQTDKGNHVSKTVIICAGLGAYIPRRLDVPDVERLEGAGVHYFVRRVADFADKNVLIVGGGDSAFDYAMMLEPVAKSITHIHRNDFFSAHEDSVRKVKASRVRMKYPFWEVERIGGEDHVREVTIVQSQTGEEETLPIDDVVCNIGFLTNLGPIEQWGLELEHNAIRVDSRMRTNIDGIYAAGDIVTYDGKLKLISTGCGEVAIAVNNAKNYIDPKAKVSPGHSTDRHEIVQKKWDRLRHKKDD</sequence>
<gene>
    <name evidence="8" type="ORF">C3F09_06295</name>
</gene>
<comment type="catalytic activity">
    <reaction evidence="5">
        <text>2 reduced [2Fe-2S]-[ferredoxin] + NADP(+) + H(+) = 2 oxidized [2Fe-2S]-[ferredoxin] + NADPH</text>
        <dbReference type="Rhea" id="RHEA:20125"/>
        <dbReference type="Rhea" id="RHEA-COMP:10000"/>
        <dbReference type="Rhea" id="RHEA-COMP:10001"/>
        <dbReference type="ChEBI" id="CHEBI:15378"/>
        <dbReference type="ChEBI" id="CHEBI:33737"/>
        <dbReference type="ChEBI" id="CHEBI:33738"/>
        <dbReference type="ChEBI" id="CHEBI:57783"/>
        <dbReference type="ChEBI" id="CHEBI:58349"/>
        <dbReference type="EC" id="1.18.1.2"/>
    </reaction>
</comment>
<dbReference type="HAMAP" id="MF_01685">
    <property type="entry name" value="FENR2"/>
    <property type="match status" value="1"/>
</dbReference>
<accession>A0A855X3T3</accession>
<dbReference type="AlphaFoldDB" id="A0A855X3T3"/>
<comment type="caution">
    <text evidence="8">The sequence shown here is derived from an EMBL/GenBank/DDBJ whole genome shotgun (WGS) entry which is preliminary data.</text>
</comment>
<dbReference type="InterPro" id="IPR050097">
    <property type="entry name" value="Ferredoxin-NADP_redctase_2"/>
</dbReference>
<keyword evidence="3 5" id="KW-0521">NADP</keyword>
<evidence type="ECO:0000256" key="2">
    <source>
        <dbReference type="ARBA" id="ARBA00022827"/>
    </source>
</evidence>
<keyword evidence="1 5" id="KW-0285">Flavoprotein</keyword>
<dbReference type="InterPro" id="IPR036188">
    <property type="entry name" value="FAD/NAD-bd_sf"/>
</dbReference>
<dbReference type="GO" id="GO:0050660">
    <property type="term" value="F:flavin adenine dinucleotide binding"/>
    <property type="evidence" value="ECO:0007669"/>
    <property type="project" value="UniProtKB-UniRule"/>
</dbReference>
<evidence type="ECO:0000256" key="5">
    <source>
        <dbReference type="HAMAP-Rule" id="MF_01685"/>
    </source>
</evidence>
<evidence type="ECO:0000313" key="8">
    <source>
        <dbReference type="EMBL" id="PWB72677.1"/>
    </source>
</evidence>
<evidence type="ECO:0000256" key="3">
    <source>
        <dbReference type="ARBA" id="ARBA00022857"/>
    </source>
</evidence>
<proteinExistence type="inferred from homology"/>
<dbReference type="InterPro" id="IPR022890">
    <property type="entry name" value="Fd--NADP_Rdtase_type_2"/>
</dbReference>
<comment type="cofactor">
    <cofactor evidence="5">
        <name>FAD</name>
        <dbReference type="ChEBI" id="CHEBI:57692"/>
    </cofactor>
    <text evidence="5">Binds 1 FAD per subunit.</text>
</comment>
<dbReference type="Pfam" id="PF07992">
    <property type="entry name" value="Pyr_redox_2"/>
    <property type="match status" value="1"/>
</dbReference>
<keyword evidence="6" id="KW-0812">Transmembrane</keyword>
<dbReference type="Proteomes" id="UP000250918">
    <property type="component" value="Unassembled WGS sequence"/>
</dbReference>
<feature type="binding site" evidence="5">
    <location>
        <position position="327"/>
    </location>
    <ligand>
        <name>FAD</name>
        <dbReference type="ChEBI" id="CHEBI:57692"/>
    </ligand>
</feature>
<dbReference type="EMBL" id="PQAP01000079">
    <property type="protein sequence ID" value="PWB72677.1"/>
    <property type="molecule type" value="Genomic_DNA"/>
</dbReference>
<dbReference type="GO" id="GO:0004324">
    <property type="term" value="F:ferredoxin-NADP+ reductase activity"/>
    <property type="evidence" value="ECO:0007669"/>
    <property type="project" value="UniProtKB-UniRule"/>
</dbReference>
<feature type="binding site" evidence="5">
    <location>
        <position position="286"/>
    </location>
    <ligand>
        <name>FAD</name>
        <dbReference type="ChEBI" id="CHEBI:57692"/>
    </ligand>
</feature>
<dbReference type="PRINTS" id="PR00368">
    <property type="entry name" value="FADPNR"/>
</dbReference>
<feature type="binding site" evidence="5">
    <location>
        <position position="37"/>
    </location>
    <ligand>
        <name>FAD</name>
        <dbReference type="ChEBI" id="CHEBI:57692"/>
    </ligand>
</feature>
<evidence type="ECO:0000259" key="7">
    <source>
        <dbReference type="Pfam" id="PF07992"/>
    </source>
</evidence>
<keyword evidence="6" id="KW-0472">Membrane</keyword>